<evidence type="ECO:0000259" key="7">
    <source>
        <dbReference type="PROSITE" id="PS50011"/>
    </source>
</evidence>
<dbReference type="SMART" id="SM00220">
    <property type="entry name" value="S_TKc"/>
    <property type="match status" value="1"/>
</dbReference>
<feature type="domain" description="Protein kinase" evidence="7">
    <location>
        <begin position="1"/>
        <end position="159"/>
    </location>
</feature>
<dbReference type="Proteomes" id="UP001439008">
    <property type="component" value="Unassembled WGS sequence"/>
</dbReference>
<dbReference type="PROSITE" id="PS50011">
    <property type="entry name" value="PROTEIN_KINASE_DOM"/>
    <property type="match status" value="1"/>
</dbReference>
<evidence type="ECO:0000256" key="3">
    <source>
        <dbReference type="ARBA" id="ARBA00022679"/>
    </source>
</evidence>
<keyword evidence="6" id="KW-0067">ATP-binding</keyword>
<dbReference type="PANTHER" id="PTHR24351">
    <property type="entry name" value="RIBOSOMAL PROTEIN S6 KINASE"/>
    <property type="match status" value="1"/>
</dbReference>
<keyword evidence="1" id="KW-0723">Serine/threonine-protein kinase</keyword>
<proteinExistence type="predicted"/>
<dbReference type="PROSITE" id="PS00108">
    <property type="entry name" value="PROTEIN_KINASE_ST"/>
    <property type="match status" value="1"/>
</dbReference>
<keyword evidence="10" id="KW-1185">Reference proteome</keyword>
<dbReference type="SMART" id="SM00133">
    <property type="entry name" value="S_TK_X"/>
    <property type="match status" value="1"/>
</dbReference>
<keyword evidence="2" id="KW-0597">Phosphoprotein</keyword>
<dbReference type="EMBL" id="JBDODL010002882">
    <property type="protein sequence ID" value="MES1922463.1"/>
    <property type="molecule type" value="Genomic_DNA"/>
</dbReference>
<evidence type="ECO:0000256" key="6">
    <source>
        <dbReference type="ARBA" id="ARBA00022840"/>
    </source>
</evidence>
<keyword evidence="3" id="KW-0808">Transferase</keyword>
<feature type="domain" description="AGC-kinase C-terminal" evidence="8">
    <location>
        <begin position="160"/>
        <end position="221"/>
    </location>
</feature>
<dbReference type="InterPro" id="IPR017892">
    <property type="entry name" value="Pkinase_C"/>
</dbReference>
<evidence type="ECO:0000256" key="4">
    <source>
        <dbReference type="ARBA" id="ARBA00022741"/>
    </source>
</evidence>
<gene>
    <name evidence="9" type="ORF">MHBO_003978</name>
</gene>
<organism evidence="9 10">
    <name type="scientific">Bonamia ostreae</name>
    <dbReference type="NCBI Taxonomy" id="126728"/>
    <lineage>
        <taxon>Eukaryota</taxon>
        <taxon>Sar</taxon>
        <taxon>Rhizaria</taxon>
        <taxon>Endomyxa</taxon>
        <taxon>Ascetosporea</taxon>
        <taxon>Haplosporida</taxon>
        <taxon>Bonamia</taxon>
    </lineage>
</organism>
<dbReference type="InterPro" id="IPR008271">
    <property type="entry name" value="Ser/Thr_kinase_AS"/>
</dbReference>
<evidence type="ECO:0008006" key="11">
    <source>
        <dbReference type="Google" id="ProtNLM"/>
    </source>
</evidence>
<feature type="non-terminal residue" evidence="9">
    <location>
        <position position="1"/>
    </location>
</feature>
<keyword evidence="5" id="KW-0418">Kinase</keyword>
<dbReference type="InterPro" id="IPR000961">
    <property type="entry name" value="AGC-kinase_C"/>
</dbReference>
<accession>A0ABV2ASU7</accession>
<evidence type="ECO:0000313" key="9">
    <source>
        <dbReference type="EMBL" id="MES1922463.1"/>
    </source>
</evidence>
<dbReference type="InterPro" id="IPR000719">
    <property type="entry name" value="Prot_kinase_dom"/>
</dbReference>
<protein>
    <recommendedName>
        <fullName evidence="11">Serine/threonine protein kinase</fullName>
    </recommendedName>
</protein>
<sequence>KEFIIAQTLLALGHLHKNGVFYRDLKPENILLDEHGYICLTDFGLSKIFDQIEDNEASTFCGTPEYLAPEIIERQNYTKSVDWWSLGILVYETMVGYPPFYNKDTNEMYKMIQSAEVKYPKFLSKVAKDLISRLVEKDPKNRLGSGPSDAEEIMSHEFFKDVNWEMMLKKKLRPPYVPATRKQTTDTSNFDAEFTMEPVADSFVSDMSLKNNHLDNFSYQS</sequence>
<dbReference type="InterPro" id="IPR011009">
    <property type="entry name" value="Kinase-like_dom_sf"/>
</dbReference>
<evidence type="ECO:0000313" key="10">
    <source>
        <dbReference type="Proteomes" id="UP001439008"/>
    </source>
</evidence>
<evidence type="ECO:0000256" key="2">
    <source>
        <dbReference type="ARBA" id="ARBA00022553"/>
    </source>
</evidence>
<dbReference type="Gene3D" id="1.10.510.10">
    <property type="entry name" value="Transferase(Phosphotransferase) domain 1"/>
    <property type="match status" value="1"/>
</dbReference>
<evidence type="ECO:0000259" key="8">
    <source>
        <dbReference type="PROSITE" id="PS51285"/>
    </source>
</evidence>
<dbReference type="Pfam" id="PF00433">
    <property type="entry name" value="Pkinase_C"/>
    <property type="match status" value="1"/>
</dbReference>
<evidence type="ECO:0000256" key="1">
    <source>
        <dbReference type="ARBA" id="ARBA00022527"/>
    </source>
</evidence>
<keyword evidence="4" id="KW-0547">Nucleotide-binding</keyword>
<name>A0ABV2ASU7_9EUKA</name>
<comment type="caution">
    <text evidence="9">The sequence shown here is derived from an EMBL/GenBank/DDBJ whole genome shotgun (WGS) entry which is preliminary data.</text>
</comment>
<dbReference type="Gene3D" id="3.30.200.20">
    <property type="entry name" value="Phosphorylase Kinase, domain 1"/>
    <property type="match status" value="1"/>
</dbReference>
<reference evidence="9 10" key="1">
    <citation type="journal article" date="2024" name="BMC Biol.">
        <title>Comparative genomics of Ascetosporea gives new insight into the evolutionary basis for animal parasitism in Rhizaria.</title>
        <authorList>
            <person name="Hiltunen Thoren M."/>
            <person name="Onut-Brannstrom I."/>
            <person name="Alfjorden A."/>
            <person name="Peckova H."/>
            <person name="Swords F."/>
            <person name="Hooper C."/>
            <person name="Holzer A.S."/>
            <person name="Bass D."/>
            <person name="Burki F."/>
        </authorList>
    </citation>
    <scope>NUCLEOTIDE SEQUENCE [LARGE SCALE GENOMIC DNA]</scope>
    <source>
        <strain evidence="9">20-A016</strain>
    </source>
</reference>
<dbReference type="PROSITE" id="PS51285">
    <property type="entry name" value="AGC_KINASE_CTER"/>
    <property type="match status" value="1"/>
</dbReference>
<evidence type="ECO:0000256" key="5">
    <source>
        <dbReference type="ARBA" id="ARBA00022777"/>
    </source>
</evidence>
<dbReference type="Pfam" id="PF00069">
    <property type="entry name" value="Pkinase"/>
    <property type="match status" value="1"/>
</dbReference>
<dbReference type="SUPFAM" id="SSF56112">
    <property type="entry name" value="Protein kinase-like (PK-like)"/>
    <property type="match status" value="1"/>
</dbReference>